<feature type="region of interest" description="Disordered" evidence="1">
    <location>
        <begin position="1"/>
        <end position="24"/>
    </location>
</feature>
<keyword evidence="3" id="KW-1185">Reference proteome</keyword>
<dbReference type="EMBL" id="CP047156">
    <property type="protein sequence ID" value="QHC01554.1"/>
    <property type="molecule type" value="Genomic_DNA"/>
</dbReference>
<dbReference type="Gene3D" id="3.30.2010.20">
    <property type="match status" value="1"/>
</dbReference>
<accession>A0A7L4YRL5</accession>
<organism evidence="2 3">
    <name type="scientific">Epidermidibacterium keratini</name>
    <dbReference type="NCBI Taxonomy" id="1891644"/>
    <lineage>
        <taxon>Bacteria</taxon>
        <taxon>Bacillati</taxon>
        <taxon>Actinomycetota</taxon>
        <taxon>Actinomycetes</taxon>
        <taxon>Sporichthyales</taxon>
        <taxon>Sporichthyaceae</taxon>
        <taxon>Epidermidibacterium</taxon>
    </lineage>
</organism>
<dbReference type="AlphaFoldDB" id="A0A7L4YRL5"/>
<dbReference type="SUPFAM" id="SSF55486">
    <property type="entry name" value="Metalloproteases ('zincins'), catalytic domain"/>
    <property type="match status" value="1"/>
</dbReference>
<dbReference type="KEGG" id="eke:EK0264_15490"/>
<dbReference type="InterPro" id="IPR010428">
    <property type="entry name" value="Zincin_1"/>
</dbReference>
<dbReference type="Pfam" id="PF06262">
    <property type="entry name" value="Zincin_1"/>
    <property type="match status" value="1"/>
</dbReference>
<dbReference type="InterPro" id="IPR038555">
    <property type="entry name" value="Zincin_1_sf"/>
</dbReference>
<evidence type="ECO:0000256" key="1">
    <source>
        <dbReference type="SAM" id="MobiDB-lite"/>
    </source>
</evidence>
<name>A0A7L4YRL5_9ACTN</name>
<protein>
    <submittedName>
        <fullName evidence="2">Peptidase</fullName>
    </submittedName>
</protein>
<sequence length="158" mass="17880">MTSTFSRPFSRHRDRRGRGMRGTLVPHGVPLHRSRAELFDELVLDVVDQLDVRWSQVLSHVEFAVEDVPPVTHRSPDDVVHLPNVIEDSSVPLSRLIPGRIDGLDREHPPRIVIYRRPLEVRGKTQQDLASLVRDVVVEQVANLLGLEPSEVDPDGEL</sequence>
<evidence type="ECO:0000313" key="3">
    <source>
        <dbReference type="Proteomes" id="UP000463857"/>
    </source>
</evidence>
<feature type="compositionally biased region" description="Basic residues" evidence="1">
    <location>
        <begin position="9"/>
        <end position="19"/>
    </location>
</feature>
<reference evidence="2 3" key="1">
    <citation type="journal article" date="2018" name="Int. J. Syst. Evol. Microbiol.">
        <title>Epidermidibacterium keratini gen. nov., sp. nov., a member of the family Sporichthyaceae, isolated from keratin epidermis.</title>
        <authorList>
            <person name="Lee D.G."/>
            <person name="Trujillo M.E."/>
            <person name="Kang S."/>
            <person name="Nam J.J."/>
            <person name="Kim Y.J."/>
        </authorList>
    </citation>
    <scope>NUCLEOTIDE SEQUENCE [LARGE SCALE GENOMIC DNA]</scope>
    <source>
        <strain evidence="2 3">EPI-7</strain>
    </source>
</reference>
<dbReference type="Proteomes" id="UP000463857">
    <property type="component" value="Chromosome"/>
</dbReference>
<evidence type="ECO:0000313" key="2">
    <source>
        <dbReference type="EMBL" id="QHC01554.1"/>
    </source>
</evidence>
<gene>
    <name evidence="2" type="ORF">EK0264_15490</name>
</gene>
<dbReference type="InParanoid" id="A0A7L4YRL5"/>
<dbReference type="RefSeq" id="WP_159546689.1">
    <property type="nucleotide sequence ID" value="NZ_CP047156.1"/>
</dbReference>
<proteinExistence type="predicted"/>
<dbReference type="OrthoDB" id="4966605at2"/>
<dbReference type="CDD" id="cd12954">
    <property type="entry name" value="MMP_TTHA0227_like_1"/>
    <property type="match status" value="1"/>
</dbReference>